<dbReference type="InParanoid" id="A0A0H2S835"/>
<feature type="zinc finger region" description="C3H1-type" evidence="1">
    <location>
        <begin position="164"/>
        <end position="191"/>
    </location>
</feature>
<dbReference type="InterPro" id="IPR000571">
    <property type="entry name" value="Znf_CCCH"/>
</dbReference>
<accession>A0A0H2S835</accession>
<gene>
    <name evidence="3" type="ORF">SCHPADRAFT_897709</name>
</gene>
<organism evidence="3 4">
    <name type="scientific">Schizopora paradoxa</name>
    <dbReference type="NCBI Taxonomy" id="27342"/>
    <lineage>
        <taxon>Eukaryota</taxon>
        <taxon>Fungi</taxon>
        <taxon>Dikarya</taxon>
        <taxon>Basidiomycota</taxon>
        <taxon>Agaricomycotina</taxon>
        <taxon>Agaricomycetes</taxon>
        <taxon>Hymenochaetales</taxon>
        <taxon>Schizoporaceae</taxon>
        <taxon>Schizopora</taxon>
    </lineage>
</organism>
<evidence type="ECO:0000256" key="1">
    <source>
        <dbReference type="PROSITE-ProRule" id="PRU00723"/>
    </source>
</evidence>
<name>A0A0H2S835_9AGAM</name>
<dbReference type="STRING" id="27342.A0A0H2S835"/>
<keyword evidence="1" id="KW-0863">Zinc-finger</keyword>
<keyword evidence="1" id="KW-0862">Zinc</keyword>
<sequence>MSIPQANSSNSGNRYQRRNPKLYSDAWNIGKERTTIALERYHYLCAAIQGKYRFLYDIPPKYSRGQFFSRQGFDFSPYTKHELKPIRGVKFHPREDGTIHPVDLGIYHEYFANSWRNSEGGILYSVNDHREFFNCILNYHSPAKTSGDEEWDQFFKRLKESGFQMGLVPCMYFAQAPGCLDSDCPFLHDEEMSRGHRSRILAARRKTLLEPTPKQRFHHIQRTYNQGTYSSRDSSALALMKSLSLNGFNHGDDTEDEETKIKVPRVRHFCANTECMKPWLRKHKGDPPLRKCAKCLWTFYCSVHDCIPASPILYVEDSTP</sequence>
<evidence type="ECO:0000313" key="4">
    <source>
        <dbReference type="Proteomes" id="UP000053477"/>
    </source>
</evidence>
<reference evidence="3 4" key="1">
    <citation type="submission" date="2015-04" db="EMBL/GenBank/DDBJ databases">
        <title>Complete genome sequence of Schizopora paradoxa KUC8140, a cosmopolitan wood degrader in East Asia.</title>
        <authorList>
            <consortium name="DOE Joint Genome Institute"/>
            <person name="Min B."/>
            <person name="Park H."/>
            <person name="Jang Y."/>
            <person name="Kim J.-J."/>
            <person name="Kim K.H."/>
            <person name="Pangilinan J."/>
            <person name="Lipzen A."/>
            <person name="Riley R."/>
            <person name="Grigoriev I.V."/>
            <person name="Spatafora J.W."/>
            <person name="Choi I.-G."/>
        </authorList>
    </citation>
    <scope>NUCLEOTIDE SEQUENCE [LARGE SCALE GENOMIC DNA]</scope>
    <source>
        <strain evidence="3 4">KUC8140</strain>
    </source>
</reference>
<dbReference type="PROSITE" id="PS50103">
    <property type="entry name" value="ZF_C3H1"/>
    <property type="match status" value="1"/>
</dbReference>
<dbReference type="Proteomes" id="UP000053477">
    <property type="component" value="Unassembled WGS sequence"/>
</dbReference>
<evidence type="ECO:0000313" key="3">
    <source>
        <dbReference type="EMBL" id="KLO20425.1"/>
    </source>
</evidence>
<protein>
    <recommendedName>
        <fullName evidence="2">C3H1-type domain-containing protein</fullName>
    </recommendedName>
</protein>
<keyword evidence="1" id="KW-0479">Metal-binding</keyword>
<feature type="domain" description="C3H1-type" evidence="2">
    <location>
        <begin position="164"/>
        <end position="191"/>
    </location>
</feature>
<dbReference type="GO" id="GO:0008270">
    <property type="term" value="F:zinc ion binding"/>
    <property type="evidence" value="ECO:0007669"/>
    <property type="project" value="UniProtKB-KW"/>
</dbReference>
<evidence type="ECO:0000259" key="2">
    <source>
        <dbReference type="PROSITE" id="PS50103"/>
    </source>
</evidence>
<dbReference type="EMBL" id="KQ085882">
    <property type="protein sequence ID" value="KLO20425.1"/>
    <property type="molecule type" value="Genomic_DNA"/>
</dbReference>
<keyword evidence="4" id="KW-1185">Reference proteome</keyword>
<dbReference type="OrthoDB" id="341421at2759"/>
<dbReference type="AlphaFoldDB" id="A0A0H2S835"/>
<proteinExistence type="predicted"/>